<dbReference type="STRING" id="1314674.A0A0D7BDC9"/>
<evidence type="ECO:0000256" key="1">
    <source>
        <dbReference type="SAM" id="SignalP"/>
    </source>
</evidence>
<dbReference type="SUPFAM" id="SSF49870">
    <property type="entry name" value="Osmotin, thaumatin-like protein"/>
    <property type="match status" value="1"/>
</dbReference>
<evidence type="ECO:0000313" key="2">
    <source>
        <dbReference type="EMBL" id="KIY68508.1"/>
    </source>
</evidence>
<reference evidence="2 3" key="1">
    <citation type="journal article" date="2015" name="Fungal Genet. Biol.">
        <title>Evolution of novel wood decay mechanisms in Agaricales revealed by the genome sequences of Fistulina hepatica and Cylindrobasidium torrendii.</title>
        <authorList>
            <person name="Floudas D."/>
            <person name="Held B.W."/>
            <person name="Riley R."/>
            <person name="Nagy L.G."/>
            <person name="Koehler G."/>
            <person name="Ransdell A.S."/>
            <person name="Younus H."/>
            <person name="Chow J."/>
            <person name="Chiniquy J."/>
            <person name="Lipzen A."/>
            <person name="Tritt A."/>
            <person name="Sun H."/>
            <person name="Haridas S."/>
            <person name="LaButti K."/>
            <person name="Ohm R.A."/>
            <person name="Kues U."/>
            <person name="Blanchette R.A."/>
            <person name="Grigoriev I.V."/>
            <person name="Minto R.E."/>
            <person name="Hibbett D.S."/>
        </authorList>
    </citation>
    <scope>NUCLEOTIDE SEQUENCE [LARGE SCALE GENOMIC DNA]</scope>
    <source>
        <strain evidence="2 3">FP15055 ss-10</strain>
    </source>
</reference>
<keyword evidence="1" id="KW-0732">Signal</keyword>
<dbReference type="AlphaFoldDB" id="A0A0D7BDC9"/>
<protein>
    <recommendedName>
        <fullName evidence="4">Glycopeptide</fullName>
    </recommendedName>
</protein>
<keyword evidence="3" id="KW-1185">Reference proteome</keyword>
<evidence type="ECO:0000313" key="3">
    <source>
        <dbReference type="Proteomes" id="UP000054007"/>
    </source>
</evidence>
<feature type="chain" id="PRO_5002317294" description="Glycopeptide" evidence="1">
    <location>
        <begin position="23"/>
        <end position="156"/>
    </location>
</feature>
<feature type="signal peptide" evidence="1">
    <location>
        <begin position="1"/>
        <end position="22"/>
    </location>
</feature>
<name>A0A0D7BDC9_9AGAR</name>
<organism evidence="2 3">
    <name type="scientific">Cylindrobasidium torrendii FP15055 ss-10</name>
    <dbReference type="NCBI Taxonomy" id="1314674"/>
    <lineage>
        <taxon>Eukaryota</taxon>
        <taxon>Fungi</taxon>
        <taxon>Dikarya</taxon>
        <taxon>Basidiomycota</taxon>
        <taxon>Agaricomycotina</taxon>
        <taxon>Agaricomycetes</taxon>
        <taxon>Agaricomycetidae</taxon>
        <taxon>Agaricales</taxon>
        <taxon>Marasmiineae</taxon>
        <taxon>Physalacriaceae</taxon>
        <taxon>Cylindrobasidium</taxon>
    </lineage>
</organism>
<sequence>MFSWKSAATAAAVLAGAVSVSAESHTINFVNNCGTGTPVLSQNFNTISNGPSYTANGPFSAAIAYLDTGCGFQGDNCAIVELTLINGGVSSVDVSLIPNHAFNVKTGFTYFNGCDGTGATCASADCPTTDAFHVTDDYEAQRQCTSDDVGVTITFC</sequence>
<dbReference type="Proteomes" id="UP000054007">
    <property type="component" value="Unassembled WGS sequence"/>
</dbReference>
<accession>A0A0D7BDC9</accession>
<dbReference type="EMBL" id="KN880501">
    <property type="protein sequence ID" value="KIY68508.1"/>
    <property type="molecule type" value="Genomic_DNA"/>
</dbReference>
<dbReference type="OrthoDB" id="3342934at2759"/>
<evidence type="ECO:0008006" key="4">
    <source>
        <dbReference type="Google" id="ProtNLM"/>
    </source>
</evidence>
<gene>
    <name evidence="2" type="ORF">CYLTODRAFT_374258</name>
</gene>
<proteinExistence type="predicted"/>
<dbReference type="InterPro" id="IPR037176">
    <property type="entry name" value="Osmotin/thaumatin-like_sf"/>
</dbReference>